<dbReference type="InterPro" id="IPR050126">
    <property type="entry name" value="Ap4A_hydrolase"/>
</dbReference>
<dbReference type="GO" id="GO:0000298">
    <property type="term" value="F:endopolyphosphatase activity"/>
    <property type="evidence" value="ECO:0007669"/>
    <property type="project" value="TreeGrafter"/>
</dbReference>
<reference evidence="3 4" key="1">
    <citation type="submission" date="2014-04" db="EMBL/GenBank/DDBJ databases">
        <authorList>
            <consortium name="DOE Joint Genome Institute"/>
            <person name="Kuo A."/>
            <person name="Kohler A."/>
            <person name="Nagy L.G."/>
            <person name="Floudas D."/>
            <person name="Copeland A."/>
            <person name="Barry K.W."/>
            <person name="Cichocki N."/>
            <person name="Veneault-Fourrey C."/>
            <person name="LaButti K."/>
            <person name="Lindquist E.A."/>
            <person name="Lipzen A."/>
            <person name="Lundell T."/>
            <person name="Morin E."/>
            <person name="Murat C."/>
            <person name="Sun H."/>
            <person name="Tunlid A."/>
            <person name="Henrissat B."/>
            <person name="Grigoriev I.V."/>
            <person name="Hibbett D.S."/>
            <person name="Martin F."/>
            <person name="Nordberg H.P."/>
            <person name="Cantor M.N."/>
            <person name="Hua S.X."/>
        </authorList>
    </citation>
    <scope>NUCLEOTIDE SEQUENCE [LARGE SCALE GENOMIC DNA]</scope>
    <source>
        <strain evidence="3 4">Foug A</strain>
    </source>
</reference>
<dbReference type="InParanoid" id="A0A0C3AHD3"/>
<dbReference type="Pfam" id="PF00149">
    <property type="entry name" value="Metallophos"/>
    <property type="match status" value="1"/>
</dbReference>
<evidence type="ECO:0000313" key="3">
    <source>
        <dbReference type="EMBL" id="KIM64332.1"/>
    </source>
</evidence>
<sequence>MQDSPRPLAAGFVIVVFGLFILITGATDRIADFFNRRARWDSRAVPSSRLHNELHPTADFPDFSNYIFLRTLDADEFPIRAKHDRIIAVGDIHGMNSSLSALLAKLSYDPESDTLIHLGDIVTKGGVKGSLAVLSFMVDNDIMGVRGNNDQTVIEWRAWRDWIQSLPGGREWLDSLDSQHSLLVEADDEGDEDDARADLYPGPAFWSQGANKDWENKIPKGWKLFKRHYNVARAMTQAHYDYLRSLPAVMHAPAGHTFFVHAGMLAADPTQHLMHPSQPLSHWPAARTSKPEPHVLRGLQEAALLRDIPQNRDPWVLLNMRSVWKDGSISEKKKGTFWAELWNDVMDMCGGLDADLSSSVSESQYPLSAVNLKKKSLPCFPPMVVYGHTASRGLDARRWSVGLDTGCVNKGRLSALVLDKGSFLDLDENEDLERDAYLPEHSPFLQLEYGDSGRAHIVSVKC</sequence>
<dbReference type="STRING" id="1036808.A0A0C3AHD3"/>
<dbReference type="SUPFAM" id="SSF56300">
    <property type="entry name" value="Metallo-dependent phosphatases"/>
    <property type="match status" value="1"/>
</dbReference>
<feature type="domain" description="Calcineurin-like phosphoesterase" evidence="2">
    <location>
        <begin position="85"/>
        <end position="232"/>
    </location>
</feature>
<reference evidence="4" key="2">
    <citation type="submission" date="2015-01" db="EMBL/GenBank/DDBJ databases">
        <title>Evolutionary Origins and Diversification of the Mycorrhizal Mutualists.</title>
        <authorList>
            <consortium name="DOE Joint Genome Institute"/>
            <consortium name="Mycorrhizal Genomics Consortium"/>
            <person name="Kohler A."/>
            <person name="Kuo A."/>
            <person name="Nagy L.G."/>
            <person name="Floudas D."/>
            <person name="Copeland A."/>
            <person name="Barry K.W."/>
            <person name="Cichocki N."/>
            <person name="Veneault-Fourrey C."/>
            <person name="LaButti K."/>
            <person name="Lindquist E.A."/>
            <person name="Lipzen A."/>
            <person name="Lundell T."/>
            <person name="Morin E."/>
            <person name="Murat C."/>
            <person name="Riley R."/>
            <person name="Ohm R."/>
            <person name="Sun H."/>
            <person name="Tunlid A."/>
            <person name="Henrissat B."/>
            <person name="Grigoriev I.V."/>
            <person name="Hibbett D.S."/>
            <person name="Martin F."/>
        </authorList>
    </citation>
    <scope>NUCLEOTIDE SEQUENCE [LARGE SCALE GENOMIC DNA]</scope>
    <source>
        <strain evidence="4">Foug A</strain>
    </source>
</reference>
<dbReference type="OrthoDB" id="10267127at2759"/>
<feature type="transmembrane region" description="Helical" evidence="1">
    <location>
        <begin position="7"/>
        <end position="27"/>
    </location>
</feature>
<dbReference type="EMBL" id="KN822029">
    <property type="protein sequence ID" value="KIM64332.1"/>
    <property type="molecule type" value="Genomic_DNA"/>
</dbReference>
<dbReference type="GO" id="GO:0016791">
    <property type="term" value="F:phosphatase activity"/>
    <property type="evidence" value="ECO:0007669"/>
    <property type="project" value="TreeGrafter"/>
</dbReference>
<dbReference type="Proteomes" id="UP000053989">
    <property type="component" value="Unassembled WGS sequence"/>
</dbReference>
<organism evidence="3 4">
    <name type="scientific">Scleroderma citrinum Foug A</name>
    <dbReference type="NCBI Taxonomy" id="1036808"/>
    <lineage>
        <taxon>Eukaryota</taxon>
        <taxon>Fungi</taxon>
        <taxon>Dikarya</taxon>
        <taxon>Basidiomycota</taxon>
        <taxon>Agaricomycotina</taxon>
        <taxon>Agaricomycetes</taxon>
        <taxon>Agaricomycetidae</taxon>
        <taxon>Boletales</taxon>
        <taxon>Sclerodermatineae</taxon>
        <taxon>Sclerodermataceae</taxon>
        <taxon>Scleroderma</taxon>
    </lineage>
</organism>
<evidence type="ECO:0000313" key="4">
    <source>
        <dbReference type="Proteomes" id="UP000053989"/>
    </source>
</evidence>
<evidence type="ECO:0000259" key="2">
    <source>
        <dbReference type="Pfam" id="PF00149"/>
    </source>
</evidence>
<protein>
    <recommendedName>
        <fullName evidence="2">Calcineurin-like phosphoesterase domain-containing protein</fullName>
    </recommendedName>
</protein>
<dbReference type="PANTHER" id="PTHR42850">
    <property type="entry name" value="METALLOPHOSPHOESTERASE"/>
    <property type="match status" value="1"/>
</dbReference>
<dbReference type="Gene3D" id="3.60.21.10">
    <property type="match status" value="1"/>
</dbReference>
<dbReference type="GO" id="GO:0005737">
    <property type="term" value="C:cytoplasm"/>
    <property type="evidence" value="ECO:0007669"/>
    <property type="project" value="TreeGrafter"/>
</dbReference>
<dbReference type="GO" id="GO:0006798">
    <property type="term" value="P:polyphosphate catabolic process"/>
    <property type="evidence" value="ECO:0007669"/>
    <property type="project" value="TreeGrafter"/>
</dbReference>
<evidence type="ECO:0000256" key="1">
    <source>
        <dbReference type="SAM" id="Phobius"/>
    </source>
</evidence>
<dbReference type="HOGENOM" id="CLU_023125_0_3_1"/>
<dbReference type="InterPro" id="IPR004843">
    <property type="entry name" value="Calcineurin-like_PHP"/>
</dbReference>
<dbReference type="InterPro" id="IPR029052">
    <property type="entry name" value="Metallo-depent_PP-like"/>
</dbReference>
<keyword evidence="4" id="KW-1185">Reference proteome</keyword>
<accession>A0A0C3AHD3</accession>
<dbReference type="AlphaFoldDB" id="A0A0C3AHD3"/>
<proteinExistence type="predicted"/>
<keyword evidence="1" id="KW-1133">Transmembrane helix</keyword>
<gene>
    <name evidence="3" type="ORF">SCLCIDRAFT_115688</name>
</gene>
<keyword evidence="1" id="KW-0812">Transmembrane</keyword>
<name>A0A0C3AHD3_9AGAM</name>
<keyword evidence="1" id="KW-0472">Membrane</keyword>
<dbReference type="PANTHER" id="PTHR42850:SF4">
    <property type="entry name" value="ZINC-DEPENDENT ENDOPOLYPHOSPHATASE"/>
    <property type="match status" value="1"/>
</dbReference>